<evidence type="ECO:0000313" key="2">
    <source>
        <dbReference type="Proteomes" id="UP000451471"/>
    </source>
</evidence>
<keyword evidence="2" id="KW-1185">Reference proteome</keyword>
<dbReference type="RefSeq" id="WP_368280266.1">
    <property type="nucleotide sequence ID" value="NZ_WSZK01000026.1"/>
</dbReference>
<name>A0A6B0GLR7_9EURY</name>
<protein>
    <submittedName>
        <fullName evidence="1">Uncharacterized protein</fullName>
    </submittedName>
</protein>
<dbReference type="InterPro" id="IPR058821">
    <property type="entry name" value="Double_WHD-containing_halo"/>
</dbReference>
<comment type="caution">
    <text evidence="1">The sequence shown here is derived from an EMBL/GenBank/DDBJ whole genome shotgun (WGS) entry which is preliminary data.</text>
</comment>
<dbReference type="AlphaFoldDB" id="A0A6B0GLR7"/>
<gene>
    <name evidence="1" type="ORF">GQS65_15205</name>
</gene>
<dbReference type="Proteomes" id="UP000451471">
    <property type="component" value="Unassembled WGS sequence"/>
</dbReference>
<reference evidence="1 2" key="1">
    <citation type="submission" date="2019-12" db="EMBL/GenBank/DDBJ databases">
        <title>Halocatena pleomorpha gen. nov. sp. nov., an extremely halophilic archaeon of family Halobacteriaceae isolated from saltpan soil.</title>
        <authorList>
            <person name="Pal Y."/>
            <person name="Verma A."/>
            <person name="Krishnamurthi S."/>
            <person name="Kumar P."/>
        </authorList>
    </citation>
    <scope>NUCLEOTIDE SEQUENCE [LARGE SCALE GENOMIC DNA]</scope>
    <source>
        <strain evidence="1 2">JCM 16495</strain>
    </source>
</reference>
<evidence type="ECO:0000313" key="1">
    <source>
        <dbReference type="EMBL" id="MWG35816.1"/>
    </source>
</evidence>
<accession>A0A6B0GLR7</accession>
<sequence>MKFKVVPEPRSLRFVREVTLAVPLVPGSEDDCCARLVADTPIASRDAAREWLTFLRALGPVAESDGKYYQTRADLDDTDLARAFRERVHPVADLLAVLDTAAADGETPLTPEDAYERVRERVPHWERSRRTDWEDVWLERTGRALAWSVEFGFAQRVDGGYRPTDDPPATE</sequence>
<organism evidence="1 2">
    <name type="scientific">Halomarina oriensis</name>
    <dbReference type="NCBI Taxonomy" id="671145"/>
    <lineage>
        <taxon>Archaea</taxon>
        <taxon>Methanobacteriati</taxon>
        <taxon>Methanobacteriota</taxon>
        <taxon>Stenosarchaea group</taxon>
        <taxon>Halobacteria</taxon>
        <taxon>Halobacteriales</taxon>
        <taxon>Natronomonadaceae</taxon>
        <taxon>Halomarina</taxon>
    </lineage>
</organism>
<dbReference type="Pfam" id="PF25947">
    <property type="entry name" value="WHD_halo_double"/>
    <property type="match status" value="1"/>
</dbReference>
<dbReference type="EMBL" id="WSZK01000026">
    <property type="protein sequence ID" value="MWG35816.1"/>
    <property type="molecule type" value="Genomic_DNA"/>
</dbReference>
<proteinExistence type="predicted"/>